<dbReference type="SUPFAM" id="SSF52540">
    <property type="entry name" value="P-loop containing nucleoside triphosphate hydrolases"/>
    <property type="match status" value="2"/>
</dbReference>
<dbReference type="InterPro" id="IPR051309">
    <property type="entry name" value="ABCF_ATPase"/>
</dbReference>
<dbReference type="Pfam" id="PF12848">
    <property type="entry name" value="ABC_tran_Xtn"/>
    <property type="match status" value="1"/>
</dbReference>
<dbReference type="InterPro" id="IPR017871">
    <property type="entry name" value="ABC_transporter-like_CS"/>
</dbReference>
<dbReference type="InterPro" id="IPR003593">
    <property type="entry name" value="AAA+_ATPase"/>
</dbReference>
<dbReference type="PATRIC" id="fig|1423755.3.peg.1060"/>
<dbReference type="InterPro" id="IPR027417">
    <property type="entry name" value="P-loop_NTPase"/>
</dbReference>
<dbReference type="STRING" id="1423755.FC40_GL001003"/>
<name>A0A0R1WT72_9LACO</name>
<dbReference type="eggNOG" id="COG0488">
    <property type="taxonomic scope" value="Bacteria"/>
</dbReference>
<evidence type="ECO:0000256" key="3">
    <source>
        <dbReference type="ARBA" id="ARBA00022840"/>
    </source>
</evidence>
<dbReference type="PROSITE" id="PS00211">
    <property type="entry name" value="ABC_TRANSPORTER_1"/>
    <property type="match status" value="1"/>
</dbReference>
<evidence type="ECO:0000313" key="6">
    <source>
        <dbReference type="EMBL" id="KRM18323.1"/>
    </source>
</evidence>
<evidence type="ECO:0000259" key="5">
    <source>
        <dbReference type="PROSITE" id="PS50893"/>
    </source>
</evidence>
<dbReference type="Pfam" id="PF00005">
    <property type="entry name" value="ABC_tran"/>
    <property type="match status" value="2"/>
</dbReference>
<dbReference type="FunFam" id="3.40.50.300:FF:000309">
    <property type="entry name" value="ABC transporter ATP-binding protein"/>
    <property type="match status" value="1"/>
</dbReference>
<sequence length="651" mass="74675">MLLLQAQQVARVFGSDVLFSNVNLDIKDNSRIALVGRNGAGKSTLLKMIIGETSPDQGQIVTKKDLTIGYLAQTANFESDKTVLQEMLDVFEPLKQMEIKMHHLEELISNPETAQDSEKYTQLLNQYDQLQHDFREQNGYGYENEVKAVLNGFQFPEEFYDKNVNDLSGGQKTRLTLAKLLLEKRDLLVLDEPTNHLDIATLSWLENYIQGYKGALLIVSHDRYFLDRIVNEVYEISHHKSNYFKGNYSDYIDQKASRLRTQWKEYEKQQVQINKLEDFVNKNLVRASTSKRAQSKRKQLEKIERIERPEGEEKGPHFTFKSASESGNIVLSVNDAAIGYENHIISSPINIDLRKHHVMAVVGPNGIGKSTLLKSVLGQIPFIKGESNFGSNVQTGYYDQGQQNLHSNKTVLNEIWDEHPNMPEVDVRSILGSFLFVGDDVQKVVHNLSGGEKARLLLTKLALQEDNFLILDEPTNHLDIDSREVLENAINTFTGTVLFVSHDRYFINKVADTVLELTPQGSNLYLGNYDYYIEKKEELEAIKQAQELENQPSIPENTNKLSQKQLDYKQSKEMQKKVRKLERQVNQAEEEMMKFSDQKDSIEQAMTLPENFNDLEKMQALQSELDQVKKLLNEAEETWTELSLELEEISE</sequence>
<feature type="domain" description="ABC transporter" evidence="5">
    <location>
        <begin position="331"/>
        <end position="545"/>
    </location>
</feature>
<dbReference type="GO" id="GO:0003677">
    <property type="term" value="F:DNA binding"/>
    <property type="evidence" value="ECO:0007669"/>
    <property type="project" value="InterPro"/>
</dbReference>
<dbReference type="InterPro" id="IPR032781">
    <property type="entry name" value="ABC_tran_Xtn"/>
</dbReference>
<dbReference type="Proteomes" id="UP000051054">
    <property type="component" value="Unassembled WGS sequence"/>
</dbReference>
<dbReference type="PROSITE" id="PS50893">
    <property type="entry name" value="ABC_TRANSPORTER_2"/>
    <property type="match status" value="2"/>
</dbReference>
<feature type="coiled-coil region" evidence="4">
    <location>
        <begin position="571"/>
        <end position="645"/>
    </location>
</feature>
<dbReference type="SMART" id="SM00382">
    <property type="entry name" value="AAA"/>
    <property type="match status" value="2"/>
</dbReference>
<organism evidence="6 7">
    <name type="scientific">Ligilactobacillus hayakitensis DSM 18933 = JCM 14209</name>
    <dbReference type="NCBI Taxonomy" id="1423755"/>
    <lineage>
        <taxon>Bacteria</taxon>
        <taxon>Bacillati</taxon>
        <taxon>Bacillota</taxon>
        <taxon>Bacilli</taxon>
        <taxon>Lactobacillales</taxon>
        <taxon>Lactobacillaceae</taxon>
        <taxon>Ligilactobacillus</taxon>
    </lineage>
</organism>
<dbReference type="AlphaFoldDB" id="A0A0R1WT72"/>
<dbReference type="GO" id="GO:0016887">
    <property type="term" value="F:ATP hydrolysis activity"/>
    <property type="evidence" value="ECO:0007669"/>
    <property type="project" value="InterPro"/>
</dbReference>
<dbReference type="EMBL" id="AZGD01000095">
    <property type="protein sequence ID" value="KRM18323.1"/>
    <property type="molecule type" value="Genomic_DNA"/>
</dbReference>
<gene>
    <name evidence="6" type="ORF">FC40_GL001003</name>
</gene>
<evidence type="ECO:0000256" key="1">
    <source>
        <dbReference type="ARBA" id="ARBA00022737"/>
    </source>
</evidence>
<dbReference type="GO" id="GO:0005524">
    <property type="term" value="F:ATP binding"/>
    <property type="evidence" value="ECO:0007669"/>
    <property type="project" value="UniProtKB-KW"/>
</dbReference>
<accession>A0A0R1WT72</accession>
<keyword evidence="4" id="KW-0175">Coiled coil</keyword>
<dbReference type="PANTHER" id="PTHR42855">
    <property type="entry name" value="ABC TRANSPORTER ATP-BINDING SUBUNIT"/>
    <property type="match status" value="1"/>
</dbReference>
<keyword evidence="3 6" id="KW-0067">ATP-binding</keyword>
<proteinExistence type="predicted"/>
<keyword evidence="2" id="KW-0547">Nucleotide-binding</keyword>
<reference evidence="6 7" key="1">
    <citation type="journal article" date="2015" name="Genome Announc.">
        <title>Expanding the biotechnology potential of lactobacilli through comparative genomics of 213 strains and associated genera.</title>
        <authorList>
            <person name="Sun Z."/>
            <person name="Harris H.M."/>
            <person name="McCann A."/>
            <person name="Guo C."/>
            <person name="Argimon S."/>
            <person name="Zhang W."/>
            <person name="Yang X."/>
            <person name="Jeffery I.B."/>
            <person name="Cooney J.C."/>
            <person name="Kagawa T.F."/>
            <person name="Liu W."/>
            <person name="Song Y."/>
            <person name="Salvetti E."/>
            <person name="Wrobel A."/>
            <person name="Rasinkangas P."/>
            <person name="Parkhill J."/>
            <person name="Rea M.C."/>
            <person name="O'Sullivan O."/>
            <person name="Ritari J."/>
            <person name="Douillard F.P."/>
            <person name="Paul Ross R."/>
            <person name="Yang R."/>
            <person name="Briner A.E."/>
            <person name="Felis G.E."/>
            <person name="de Vos W.M."/>
            <person name="Barrangou R."/>
            <person name="Klaenhammer T.R."/>
            <person name="Caufield P.W."/>
            <person name="Cui Y."/>
            <person name="Zhang H."/>
            <person name="O'Toole P.W."/>
        </authorList>
    </citation>
    <scope>NUCLEOTIDE SEQUENCE [LARGE SCALE GENOMIC DNA]</scope>
    <source>
        <strain evidence="6 7">DSM 18933</strain>
    </source>
</reference>
<evidence type="ECO:0000256" key="2">
    <source>
        <dbReference type="ARBA" id="ARBA00022741"/>
    </source>
</evidence>
<dbReference type="NCBIfam" id="NF000355">
    <property type="entry name" value="ribo_prot_ABC_F"/>
    <property type="match status" value="1"/>
</dbReference>
<dbReference type="CDD" id="cd03221">
    <property type="entry name" value="ABCF_EF-3"/>
    <property type="match status" value="2"/>
</dbReference>
<dbReference type="OrthoDB" id="9760950at2"/>
<dbReference type="InterPro" id="IPR003439">
    <property type="entry name" value="ABC_transporter-like_ATP-bd"/>
</dbReference>
<feature type="domain" description="ABC transporter" evidence="5">
    <location>
        <begin position="4"/>
        <end position="264"/>
    </location>
</feature>
<keyword evidence="7" id="KW-1185">Reference proteome</keyword>
<dbReference type="InterPro" id="IPR032524">
    <property type="entry name" value="ABC_tran_C"/>
</dbReference>
<dbReference type="FunFam" id="3.40.50.300:FF:000011">
    <property type="entry name" value="Putative ABC transporter ATP-binding component"/>
    <property type="match status" value="1"/>
</dbReference>
<evidence type="ECO:0000313" key="7">
    <source>
        <dbReference type="Proteomes" id="UP000051054"/>
    </source>
</evidence>
<protein>
    <submittedName>
        <fullName evidence="6">Abc transporter, atp-binding protein</fullName>
    </submittedName>
</protein>
<dbReference type="Pfam" id="PF16326">
    <property type="entry name" value="ABC_tran_CTD"/>
    <property type="match status" value="1"/>
</dbReference>
<evidence type="ECO:0000256" key="4">
    <source>
        <dbReference type="SAM" id="Coils"/>
    </source>
</evidence>
<comment type="caution">
    <text evidence="6">The sequence shown here is derived from an EMBL/GenBank/DDBJ whole genome shotgun (WGS) entry which is preliminary data.</text>
</comment>
<dbReference type="RefSeq" id="WP_025022127.1">
    <property type="nucleotide sequence ID" value="NZ_AZGD01000095.1"/>
</dbReference>
<dbReference type="PANTHER" id="PTHR42855:SF2">
    <property type="entry name" value="DRUG RESISTANCE ABC TRANSPORTER,ATP-BINDING PROTEIN"/>
    <property type="match status" value="1"/>
</dbReference>
<keyword evidence="1" id="KW-0677">Repeat</keyword>
<dbReference type="Gene3D" id="3.40.50.300">
    <property type="entry name" value="P-loop containing nucleotide triphosphate hydrolases"/>
    <property type="match status" value="2"/>
</dbReference>